<accession>A0A2G2WIF9</accession>
<dbReference type="Gene3D" id="3.40.605.10">
    <property type="entry name" value="Aldehyde Dehydrogenase, Chain A, domain 1"/>
    <property type="match status" value="1"/>
</dbReference>
<dbReference type="PANTHER" id="PTHR11063">
    <property type="entry name" value="GLUTAMATE SEMIALDEHYDE DEHYDROGENASE"/>
    <property type="match status" value="1"/>
</dbReference>
<dbReference type="CDD" id="cd07079">
    <property type="entry name" value="ALDH_F18-19_ProA-GPR"/>
    <property type="match status" value="1"/>
</dbReference>
<keyword evidence="18" id="KW-1185">Reference proteome</keyword>
<organism evidence="17 18">
    <name type="scientific">Capsicum baccatum</name>
    <name type="common">Peruvian pepper</name>
    <dbReference type="NCBI Taxonomy" id="33114"/>
    <lineage>
        <taxon>Eukaryota</taxon>
        <taxon>Viridiplantae</taxon>
        <taxon>Streptophyta</taxon>
        <taxon>Embryophyta</taxon>
        <taxon>Tracheophyta</taxon>
        <taxon>Spermatophyta</taxon>
        <taxon>Magnoliopsida</taxon>
        <taxon>eudicotyledons</taxon>
        <taxon>Gunneridae</taxon>
        <taxon>Pentapetalae</taxon>
        <taxon>asterids</taxon>
        <taxon>lamiids</taxon>
        <taxon>Solanales</taxon>
        <taxon>Solanaceae</taxon>
        <taxon>Solanoideae</taxon>
        <taxon>Capsiceae</taxon>
        <taxon>Capsicum</taxon>
    </lineage>
</organism>
<dbReference type="Proteomes" id="UP000224567">
    <property type="component" value="Unassembled WGS sequence"/>
</dbReference>
<comment type="catalytic activity">
    <reaction evidence="15">
        <text>L-glutamate + ATP = L-glutamyl 5-phosphate + ADP</text>
        <dbReference type="Rhea" id="RHEA:14877"/>
        <dbReference type="ChEBI" id="CHEBI:29985"/>
        <dbReference type="ChEBI" id="CHEBI:30616"/>
        <dbReference type="ChEBI" id="CHEBI:58274"/>
        <dbReference type="ChEBI" id="CHEBI:456216"/>
        <dbReference type="EC" id="2.7.2.11"/>
    </reaction>
</comment>
<feature type="non-terminal residue" evidence="17">
    <location>
        <position position="1"/>
    </location>
</feature>
<dbReference type="AlphaFoldDB" id="A0A2G2WIF9"/>
<dbReference type="GO" id="GO:0004349">
    <property type="term" value="F:glutamate 5-kinase activity"/>
    <property type="evidence" value="ECO:0007669"/>
    <property type="project" value="UniProtKB-EC"/>
</dbReference>
<dbReference type="InterPro" id="IPR016162">
    <property type="entry name" value="Ald_DH_N"/>
</dbReference>
<comment type="similarity">
    <text evidence="4">In the N-terminal section; belongs to the glutamate 5-kinase family.</text>
</comment>
<evidence type="ECO:0000256" key="1">
    <source>
        <dbReference type="ARBA" id="ARBA00004985"/>
    </source>
</evidence>
<dbReference type="InterPro" id="IPR015590">
    <property type="entry name" value="Aldehyde_DH_dom"/>
</dbReference>
<keyword evidence="5" id="KW-0028">Amino-acid biosynthesis</keyword>
<evidence type="ECO:0000256" key="8">
    <source>
        <dbReference type="ARBA" id="ARBA00022741"/>
    </source>
</evidence>
<dbReference type="GO" id="GO:0055129">
    <property type="term" value="P:L-proline biosynthetic process"/>
    <property type="evidence" value="ECO:0007669"/>
    <property type="project" value="UniProtKB-UniPathway"/>
</dbReference>
<gene>
    <name evidence="17" type="ORF">CQW23_14182</name>
</gene>
<keyword evidence="11" id="KW-0521">NADP</keyword>
<evidence type="ECO:0000256" key="14">
    <source>
        <dbReference type="ARBA" id="ARBA00049024"/>
    </source>
</evidence>
<dbReference type="InterPro" id="IPR016163">
    <property type="entry name" value="Ald_DH_C"/>
</dbReference>
<dbReference type="InterPro" id="IPR016161">
    <property type="entry name" value="Ald_DH/histidinol_DH"/>
</dbReference>
<dbReference type="SUPFAM" id="SSF53720">
    <property type="entry name" value="ALDH-like"/>
    <property type="match status" value="1"/>
</dbReference>
<dbReference type="PIRSF" id="PIRSF000151">
    <property type="entry name" value="GPR"/>
    <property type="match status" value="1"/>
</dbReference>
<dbReference type="STRING" id="33114.A0A2G2WIF9"/>
<evidence type="ECO:0000259" key="16">
    <source>
        <dbReference type="Pfam" id="PF00171"/>
    </source>
</evidence>
<evidence type="ECO:0000256" key="13">
    <source>
        <dbReference type="ARBA" id="ARBA00023268"/>
    </source>
</evidence>
<keyword evidence="7" id="KW-0808">Transferase</keyword>
<dbReference type="FunFam" id="3.40.309.10:FF:000015">
    <property type="entry name" value="Delta-1-pyrroline-5-carboxylate synthase"/>
    <property type="match status" value="1"/>
</dbReference>
<dbReference type="InterPro" id="IPR012134">
    <property type="entry name" value="Glu-5-SA_DH"/>
</dbReference>
<keyword evidence="10" id="KW-0067">ATP-binding</keyword>
<dbReference type="InterPro" id="IPR000965">
    <property type="entry name" value="GPR_dom"/>
</dbReference>
<evidence type="ECO:0000256" key="10">
    <source>
        <dbReference type="ARBA" id="ARBA00022840"/>
    </source>
</evidence>
<keyword evidence="8" id="KW-0547">Nucleotide-binding</keyword>
<dbReference type="GO" id="GO:0004350">
    <property type="term" value="F:glutamate-5-semialdehyde dehydrogenase activity"/>
    <property type="evidence" value="ECO:0007669"/>
    <property type="project" value="UniProtKB-EC"/>
</dbReference>
<keyword evidence="13" id="KW-0511">Multifunctional enzyme</keyword>
<evidence type="ECO:0000313" key="18">
    <source>
        <dbReference type="Proteomes" id="UP000224567"/>
    </source>
</evidence>
<sequence length="472" mass="50975">GFANNNIIKALDGERVGTLFHREAIKWASTGDVDAREMAVSARECARRLQALSSQERSKILLDIADALEAKEEEILAENEADVAAAQQAGYEKSLISRLALKPGKISSLANSVRVLANMDEPVGRILKRTELADGIILEKTSSPLGVLLIIFESRPDALVQQIASLAVRSGNGLLLKGGKEAKKSNAILHKVITSSIPPSVGEKLIGLVTSREEIPELLKLDDVIDLVIPRGSNKLVSQIKAATKIPVLGHADGICHVFIDKSADLDMAKRIVLDAKTDYPAACNAMETLLVHKDLVQTGGLNDLILELQEKGVSLFGGPKASCVLNIPEANSFHHEYGALACTVEIVEDVNAAIDHIHRHGRQVITFLKTIQLLRLAHTDSIITEDKEIAELFLRQVDSAAVLHNASTRFSDGFRFGLGAEVGISTSRIHARGPVGVEGLLTTRWLARGSGQVVDGDKEIVYTHKDLNLEA</sequence>
<dbReference type="PANTHER" id="PTHR11063:SF8">
    <property type="entry name" value="DELTA-1-PYRROLINE-5-CARBOXYLATE SYNTHASE"/>
    <property type="match status" value="1"/>
</dbReference>
<dbReference type="NCBIfam" id="NF001221">
    <property type="entry name" value="PRK00197.1"/>
    <property type="match status" value="1"/>
</dbReference>
<keyword evidence="9" id="KW-0418">Kinase</keyword>
<evidence type="ECO:0000256" key="15">
    <source>
        <dbReference type="ARBA" id="ARBA00049141"/>
    </source>
</evidence>
<evidence type="ECO:0000256" key="12">
    <source>
        <dbReference type="ARBA" id="ARBA00023002"/>
    </source>
</evidence>
<comment type="catalytic activity">
    <reaction evidence="14">
        <text>L-glutamate 5-semialdehyde + phosphate + NADP(+) = L-glutamyl 5-phosphate + NADPH + H(+)</text>
        <dbReference type="Rhea" id="RHEA:19541"/>
        <dbReference type="ChEBI" id="CHEBI:15378"/>
        <dbReference type="ChEBI" id="CHEBI:43474"/>
        <dbReference type="ChEBI" id="CHEBI:57783"/>
        <dbReference type="ChEBI" id="CHEBI:58066"/>
        <dbReference type="ChEBI" id="CHEBI:58274"/>
        <dbReference type="ChEBI" id="CHEBI:58349"/>
        <dbReference type="EC" id="1.2.1.41"/>
    </reaction>
</comment>
<dbReference type="Gene3D" id="3.40.309.10">
    <property type="entry name" value="Aldehyde Dehydrogenase, Chain A, domain 2"/>
    <property type="match status" value="1"/>
</dbReference>
<protein>
    <submittedName>
        <fullName evidence="17">Delta-1-pyrroline-5-carboxylate synthase</fullName>
    </submittedName>
</protein>
<evidence type="ECO:0000313" key="17">
    <source>
        <dbReference type="EMBL" id="PHT45024.1"/>
    </source>
</evidence>
<reference evidence="18" key="2">
    <citation type="journal article" date="2017" name="J. Anim. Genet.">
        <title>Multiple reference genome sequences of hot pepper reveal the massive evolution of plant disease resistance genes by retroduplication.</title>
        <authorList>
            <person name="Kim S."/>
            <person name="Park J."/>
            <person name="Yeom S.-I."/>
            <person name="Kim Y.-M."/>
            <person name="Seo E."/>
            <person name="Kim K.-T."/>
            <person name="Kim M.-S."/>
            <person name="Lee J.M."/>
            <person name="Cheong K."/>
            <person name="Shin H.-S."/>
            <person name="Kim S.-B."/>
            <person name="Han K."/>
            <person name="Lee J."/>
            <person name="Park M."/>
            <person name="Lee H.-A."/>
            <person name="Lee H.-Y."/>
            <person name="Lee Y."/>
            <person name="Oh S."/>
            <person name="Lee J.H."/>
            <person name="Choi E."/>
            <person name="Choi E."/>
            <person name="Lee S.E."/>
            <person name="Jeon J."/>
            <person name="Kim H."/>
            <person name="Choi G."/>
            <person name="Song H."/>
            <person name="Lee J."/>
            <person name="Lee S.-C."/>
            <person name="Kwon J.-K."/>
            <person name="Lee H.-Y."/>
            <person name="Koo N."/>
            <person name="Hong Y."/>
            <person name="Kim R.W."/>
            <person name="Kang W.-H."/>
            <person name="Huh J.H."/>
            <person name="Kang B.-C."/>
            <person name="Yang T.-J."/>
            <person name="Lee Y.-H."/>
            <person name="Bennetzen J.L."/>
            <person name="Choi D."/>
        </authorList>
    </citation>
    <scope>NUCLEOTIDE SEQUENCE [LARGE SCALE GENOMIC DNA]</scope>
    <source>
        <strain evidence="18">cv. PBC81</strain>
    </source>
</reference>
<dbReference type="UniPathway" id="UPA00098">
    <property type="reaction ID" value="UER00360"/>
</dbReference>
<feature type="domain" description="Aldehyde dehydrogenase" evidence="16">
    <location>
        <begin position="26"/>
        <end position="297"/>
    </location>
</feature>
<comment type="pathway">
    <text evidence="1">Amino-acid biosynthesis; L-proline biosynthesis; L-glutamate 5-semialdehyde from L-glutamate: step 2/2.</text>
</comment>
<dbReference type="EMBL" id="MLFT02000006">
    <property type="protein sequence ID" value="PHT45024.1"/>
    <property type="molecule type" value="Genomic_DNA"/>
</dbReference>
<evidence type="ECO:0000256" key="6">
    <source>
        <dbReference type="ARBA" id="ARBA00022650"/>
    </source>
</evidence>
<evidence type="ECO:0000256" key="9">
    <source>
        <dbReference type="ARBA" id="ARBA00022777"/>
    </source>
</evidence>
<keyword evidence="12" id="KW-0560">Oxidoreductase</keyword>
<dbReference type="GO" id="GO:0005524">
    <property type="term" value="F:ATP binding"/>
    <property type="evidence" value="ECO:0007669"/>
    <property type="project" value="UniProtKB-KW"/>
</dbReference>
<name>A0A2G2WIF9_CAPBA</name>
<comment type="similarity">
    <text evidence="3">In the C-terminal section; belongs to the gamma-glutamyl phosphate reductase family.</text>
</comment>
<dbReference type="HAMAP" id="MF_00412">
    <property type="entry name" value="ProA"/>
    <property type="match status" value="1"/>
</dbReference>
<comment type="caution">
    <text evidence="17">The sequence shown here is derived from an EMBL/GenBank/DDBJ whole genome shotgun (WGS) entry which is preliminary data.</text>
</comment>
<dbReference type="NCBIfam" id="TIGR00407">
    <property type="entry name" value="proA"/>
    <property type="match status" value="1"/>
</dbReference>
<dbReference type="OrthoDB" id="1934954at2759"/>
<evidence type="ECO:0000256" key="7">
    <source>
        <dbReference type="ARBA" id="ARBA00022679"/>
    </source>
</evidence>
<evidence type="ECO:0000256" key="11">
    <source>
        <dbReference type="ARBA" id="ARBA00022857"/>
    </source>
</evidence>
<comment type="pathway">
    <text evidence="2">Amino-acid biosynthesis; L-proline biosynthesis; L-glutamate 5-semialdehyde from L-glutamate: step 1/2.</text>
</comment>
<reference evidence="17 18" key="1">
    <citation type="journal article" date="2017" name="Genome Biol.">
        <title>New reference genome sequences of hot pepper reveal the massive evolution of plant disease-resistance genes by retroduplication.</title>
        <authorList>
            <person name="Kim S."/>
            <person name="Park J."/>
            <person name="Yeom S.I."/>
            <person name="Kim Y.M."/>
            <person name="Seo E."/>
            <person name="Kim K.T."/>
            <person name="Kim M.S."/>
            <person name="Lee J.M."/>
            <person name="Cheong K."/>
            <person name="Shin H.S."/>
            <person name="Kim S.B."/>
            <person name="Han K."/>
            <person name="Lee J."/>
            <person name="Park M."/>
            <person name="Lee H.A."/>
            <person name="Lee H.Y."/>
            <person name="Lee Y."/>
            <person name="Oh S."/>
            <person name="Lee J.H."/>
            <person name="Choi E."/>
            <person name="Choi E."/>
            <person name="Lee S.E."/>
            <person name="Jeon J."/>
            <person name="Kim H."/>
            <person name="Choi G."/>
            <person name="Song H."/>
            <person name="Lee J."/>
            <person name="Lee S.C."/>
            <person name="Kwon J.K."/>
            <person name="Lee H.Y."/>
            <person name="Koo N."/>
            <person name="Hong Y."/>
            <person name="Kim R.W."/>
            <person name="Kang W.H."/>
            <person name="Huh J.H."/>
            <person name="Kang B.C."/>
            <person name="Yang T.J."/>
            <person name="Lee Y.H."/>
            <person name="Bennetzen J.L."/>
            <person name="Choi D."/>
        </authorList>
    </citation>
    <scope>NUCLEOTIDE SEQUENCE [LARGE SCALE GENOMIC DNA]</scope>
    <source>
        <strain evidence="18">cv. PBC81</strain>
    </source>
</reference>
<keyword evidence="6" id="KW-0641">Proline biosynthesis</keyword>
<evidence type="ECO:0000256" key="4">
    <source>
        <dbReference type="ARBA" id="ARBA00009302"/>
    </source>
</evidence>
<dbReference type="FunFam" id="3.40.605.10:FF:000062">
    <property type="entry name" value="Delta-1-pyrroline-5-carboxylate synthase"/>
    <property type="match status" value="1"/>
</dbReference>
<dbReference type="GO" id="GO:0050661">
    <property type="term" value="F:NADP binding"/>
    <property type="evidence" value="ECO:0007669"/>
    <property type="project" value="InterPro"/>
</dbReference>
<evidence type="ECO:0000256" key="5">
    <source>
        <dbReference type="ARBA" id="ARBA00022605"/>
    </source>
</evidence>
<dbReference type="Pfam" id="PF00171">
    <property type="entry name" value="Aldedh"/>
    <property type="match status" value="1"/>
</dbReference>
<evidence type="ECO:0000256" key="2">
    <source>
        <dbReference type="ARBA" id="ARBA00005185"/>
    </source>
</evidence>
<proteinExistence type="inferred from homology"/>
<evidence type="ECO:0000256" key="3">
    <source>
        <dbReference type="ARBA" id="ARBA00006300"/>
    </source>
</evidence>